<dbReference type="Proteomes" id="UP000249464">
    <property type="component" value="Unassembled WGS sequence"/>
</dbReference>
<feature type="region of interest" description="Disordered" evidence="1">
    <location>
        <begin position="425"/>
        <end position="494"/>
    </location>
</feature>
<protein>
    <submittedName>
        <fullName evidence="2">BQ5605_C016g08176 protein</fullName>
    </submittedName>
</protein>
<accession>A0A2X0NT43</accession>
<feature type="compositionally biased region" description="Polar residues" evidence="1">
    <location>
        <begin position="100"/>
        <end position="122"/>
    </location>
</feature>
<feature type="compositionally biased region" description="Basic residues" evidence="1">
    <location>
        <begin position="230"/>
        <end position="240"/>
    </location>
</feature>
<evidence type="ECO:0000313" key="3">
    <source>
        <dbReference type="Proteomes" id="UP000249464"/>
    </source>
</evidence>
<gene>
    <name evidence="2" type="primary">BQ5605_C016g08176</name>
    <name evidence="2" type="ORF">BQ5605_C016G08176</name>
</gene>
<feature type="compositionally biased region" description="Low complexity" evidence="1">
    <location>
        <begin position="45"/>
        <end position="55"/>
    </location>
</feature>
<dbReference type="EMBL" id="FQNC01000018">
    <property type="protein sequence ID" value="SGY20960.1"/>
    <property type="molecule type" value="Genomic_DNA"/>
</dbReference>
<proteinExistence type="predicted"/>
<dbReference type="AlphaFoldDB" id="A0A2X0NT43"/>
<feature type="region of interest" description="Disordered" evidence="1">
    <location>
        <begin position="361"/>
        <end position="383"/>
    </location>
</feature>
<feature type="compositionally biased region" description="Polar residues" evidence="1">
    <location>
        <begin position="58"/>
        <end position="75"/>
    </location>
</feature>
<feature type="region of interest" description="Disordered" evidence="1">
    <location>
        <begin position="1"/>
        <end position="134"/>
    </location>
</feature>
<evidence type="ECO:0000256" key="1">
    <source>
        <dbReference type="SAM" id="MobiDB-lite"/>
    </source>
</evidence>
<feature type="compositionally biased region" description="Basic and acidic residues" evidence="1">
    <location>
        <begin position="462"/>
        <end position="471"/>
    </location>
</feature>
<feature type="compositionally biased region" description="Polar residues" evidence="1">
    <location>
        <begin position="431"/>
        <end position="443"/>
    </location>
</feature>
<feature type="compositionally biased region" description="Low complexity" evidence="1">
    <location>
        <begin position="76"/>
        <end position="99"/>
    </location>
</feature>
<sequence>MPENQGAPSIRSFRSDRGLRTSSSATPLRDRTSFASAYHFGSGSGPSASTSAYPSFVPSPNESVTQDLSPRMTTLSRGSFSRPKSSSGASLRASGSNSGHSTFATADQGFSNLGASTSSAGSESPRASVVAPRPDAYLSSSTNARLTLKRAPASYHGYSNVDRFDYPHEDVPFSSAASCDERSYERETTFLKYKETDRPIPTFERTYACVQRESSTPVSVPDLEPSSHLRRPAIHPHQKHPSIDSGYGGSHDSYCSSTSPNEVLATILIKHDSWSPPLARHSPRLQAKEKELPSECDADFWVCRIQLLIHHRSCFAVPVDYDEQPLPPLPRGPNFVADSGLWNRLTTNFKSTVLHATTISKDSLQPHGSDPIEENSIPDAQGESRLSRVIRDYHLTRAETIEDVPEWLIDEEEMRRRQGCRRYSVQPPQVGANQFVPQRSEQPVLQVPPKDLPRPAPYSRSNSDRSDRSEEYGSTLSNERYRSSGCGSGTPSSRSIEKLLKMRAEERLKARAVVV</sequence>
<evidence type="ECO:0000313" key="2">
    <source>
        <dbReference type="EMBL" id="SGY20960.1"/>
    </source>
</evidence>
<reference evidence="2 3" key="1">
    <citation type="submission" date="2016-11" db="EMBL/GenBank/DDBJ databases">
        <authorList>
            <person name="Jaros S."/>
            <person name="Januszkiewicz K."/>
            <person name="Wedrychowicz H."/>
        </authorList>
    </citation>
    <scope>NUCLEOTIDE SEQUENCE [LARGE SCALE GENOMIC DNA]</scope>
</reference>
<keyword evidence="3" id="KW-1185">Reference proteome</keyword>
<name>A0A2X0NT43_9BASI</name>
<organism evidence="2 3">
    <name type="scientific">Microbotryum silenes-dioicae</name>
    <dbReference type="NCBI Taxonomy" id="796604"/>
    <lineage>
        <taxon>Eukaryota</taxon>
        <taxon>Fungi</taxon>
        <taxon>Dikarya</taxon>
        <taxon>Basidiomycota</taxon>
        <taxon>Pucciniomycotina</taxon>
        <taxon>Microbotryomycetes</taxon>
        <taxon>Microbotryales</taxon>
        <taxon>Microbotryaceae</taxon>
        <taxon>Microbotryum</taxon>
    </lineage>
</organism>
<feature type="region of interest" description="Disordered" evidence="1">
    <location>
        <begin position="230"/>
        <end position="251"/>
    </location>
</feature>